<accession>A0A7R8CU09</accession>
<proteinExistence type="predicted"/>
<sequence>MMKMALEAIGLHTKKEDKEGFHLPSTVSHKFLLYKNKMPFGFGALKNFANSAVSAATNVASEAAKAAETAANAAAAVAEGAAQQATAAASQVTGAPPPAAAPPKPAVQQPVPRQPAPPPVVQQQLAPRQPAPVQAPVPTPQQQQAPRPQAPTQPTPIQQQQPVAQQQQQPSLAQKTTTSFLIYTRSGPSSRGALTPRGTGPPGGFPPGPPGGPRMRGPRPPGPRGPAPGGPIRGPRPPWTQGQPLGQGPPGSDMNSPQLLPQPNPSLQEQQQQPVDSSVSNVVQGQNQIGYDGMQPDQQVQPTPMDTSGQMPLQQPLMLRRFVRTSKNDPLGDEVEFIDSNPSFASVKYSCGKESSVSVKDLAPYPFHVNEQLLTRYSSPAPSTPLPKVD</sequence>
<keyword evidence="3" id="KW-1185">Reference proteome</keyword>
<reference evidence="2" key="1">
    <citation type="submission" date="2021-02" db="EMBL/GenBank/DDBJ databases">
        <authorList>
            <person name="Bekaert M."/>
        </authorList>
    </citation>
    <scope>NUCLEOTIDE SEQUENCE</scope>
    <source>
        <strain evidence="2">IoA-00</strain>
    </source>
</reference>
<dbReference type="AlphaFoldDB" id="A0A7R8CU09"/>
<feature type="compositionally biased region" description="Pro residues" evidence="1">
    <location>
        <begin position="203"/>
        <end position="238"/>
    </location>
</feature>
<name>A0A7R8CU09_LEPSM</name>
<feature type="compositionally biased region" description="Low complexity" evidence="1">
    <location>
        <begin position="68"/>
        <end position="94"/>
    </location>
</feature>
<feature type="region of interest" description="Disordered" evidence="1">
    <location>
        <begin position="68"/>
        <end position="311"/>
    </location>
</feature>
<feature type="compositionally biased region" description="Pro residues" evidence="1">
    <location>
        <begin position="95"/>
        <end position="105"/>
    </location>
</feature>
<evidence type="ECO:0000313" key="2">
    <source>
        <dbReference type="EMBL" id="CAF2929172.1"/>
    </source>
</evidence>
<evidence type="ECO:0000313" key="3">
    <source>
        <dbReference type="Proteomes" id="UP000675881"/>
    </source>
</evidence>
<protein>
    <submittedName>
        <fullName evidence="2">(salmon louse) hypothetical protein</fullName>
    </submittedName>
</protein>
<dbReference type="EMBL" id="HG994583">
    <property type="protein sequence ID" value="CAF2929172.1"/>
    <property type="molecule type" value="Genomic_DNA"/>
</dbReference>
<feature type="compositionally biased region" description="Polar residues" evidence="1">
    <location>
        <begin position="171"/>
        <end position="189"/>
    </location>
</feature>
<feature type="compositionally biased region" description="Low complexity" evidence="1">
    <location>
        <begin position="155"/>
        <end position="170"/>
    </location>
</feature>
<evidence type="ECO:0000256" key="1">
    <source>
        <dbReference type="SAM" id="MobiDB-lite"/>
    </source>
</evidence>
<feature type="compositionally biased region" description="Low complexity" evidence="1">
    <location>
        <begin position="255"/>
        <end position="284"/>
    </location>
</feature>
<gene>
    <name evidence="2" type="ORF">LSAA_8858</name>
</gene>
<dbReference type="Proteomes" id="UP000675881">
    <property type="component" value="Chromosome 4"/>
</dbReference>
<organism evidence="2 3">
    <name type="scientific">Lepeophtheirus salmonis</name>
    <name type="common">Salmon louse</name>
    <name type="synonym">Caligus salmonis</name>
    <dbReference type="NCBI Taxonomy" id="72036"/>
    <lineage>
        <taxon>Eukaryota</taxon>
        <taxon>Metazoa</taxon>
        <taxon>Ecdysozoa</taxon>
        <taxon>Arthropoda</taxon>
        <taxon>Crustacea</taxon>
        <taxon>Multicrustacea</taxon>
        <taxon>Hexanauplia</taxon>
        <taxon>Copepoda</taxon>
        <taxon>Siphonostomatoida</taxon>
        <taxon>Caligidae</taxon>
        <taxon>Lepeophtheirus</taxon>
    </lineage>
</organism>
<feature type="compositionally biased region" description="Polar residues" evidence="1">
    <location>
        <begin position="296"/>
        <end position="311"/>
    </location>
</feature>
<feature type="compositionally biased region" description="Pro residues" evidence="1">
    <location>
        <begin position="129"/>
        <end position="139"/>
    </location>
</feature>